<dbReference type="RefSeq" id="WP_184342105.1">
    <property type="nucleotide sequence ID" value="NZ_JACHIG010000009.1"/>
</dbReference>
<name>A0A7W7YDW8_9BACT</name>
<dbReference type="InterPro" id="IPR052892">
    <property type="entry name" value="NA-targeting_endonuclease"/>
</dbReference>
<keyword evidence="2" id="KW-0255">Endonuclease</keyword>
<evidence type="ECO:0000313" key="2">
    <source>
        <dbReference type="EMBL" id="MBB5034364.1"/>
    </source>
</evidence>
<gene>
    <name evidence="2" type="ORF">HNQ65_003958</name>
</gene>
<dbReference type="Proteomes" id="UP000590740">
    <property type="component" value="Unassembled WGS sequence"/>
</dbReference>
<dbReference type="GO" id="GO:0004519">
    <property type="term" value="F:endonuclease activity"/>
    <property type="evidence" value="ECO:0007669"/>
    <property type="project" value="UniProtKB-KW"/>
</dbReference>
<dbReference type="AlphaFoldDB" id="A0A7W7YDW8"/>
<organism evidence="2 3">
    <name type="scientific">Prosthecobacter vanneervenii</name>
    <dbReference type="NCBI Taxonomy" id="48466"/>
    <lineage>
        <taxon>Bacteria</taxon>
        <taxon>Pseudomonadati</taxon>
        <taxon>Verrucomicrobiota</taxon>
        <taxon>Verrucomicrobiia</taxon>
        <taxon>Verrucomicrobiales</taxon>
        <taxon>Verrucomicrobiaceae</taxon>
        <taxon>Prosthecobacter</taxon>
    </lineage>
</organism>
<comment type="caution">
    <text evidence="2">The sequence shown here is derived from an EMBL/GenBank/DDBJ whole genome shotgun (WGS) entry which is preliminary data.</text>
</comment>
<dbReference type="PANTHER" id="PTHR33877:SF2">
    <property type="entry name" value="OS07G0170200 PROTEIN"/>
    <property type="match status" value="1"/>
</dbReference>
<dbReference type="CDD" id="cd00085">
    <property type="entry name" value="HNHc"/>
    <property type="match status" value="1"/>
</dbReference>
<dbReference type="Pfam" id="PF13395">
    <property type="entry name" value="HNH_4"/>
    <property type="match status" value="1"/>
</dbReference>
<evidence type="ECO:0000313" key="3">
    <source>
        <dbReference type="Proteomes" id="UP000590740"/>
    </source>
</evidence>
<feature type="domain" description="HNH nuclease" evidence="1">
    <location>
        <begin position="96"/>
        <end position="149"/>
    </location>
</feature>
<reference evidence="2 3" key="1">
    <citation type="submission" date="2020-08" db="EMBL/GenBank/DDBJ databases">
        <title>Genomic Encyclopedia of Type Strains, Phase IV (KMG-IV): sequencing the most valuable type-strain genomes for metagenomic binning, comparative biology and taxonomic classification.</title>
        <authorList>
            <person name="Goeker M."/>
        </authorList>
    </citation>
    <scope>NUCLEOTIDE SEQUENCE [LARGE SCALE GENOMIC DNA]</scope>
    <source>
        <strain evidence="2 3">DSM 12252</strain>
    </source>
</reference>
<proteinExistence type="predicted"/>
<dbReference type="Gene3D" id="1.10.30.50">
    <property type="match status" value="1"/>
</dbReference>
<protein>
    <submittedName>
        <fullName evidence="2">5-methylcytosine-specific restriction endonuclease McrA</fullName>
    </submittedName>
</protein>
<keyword evidence="2" id="KW-0540">Nuclease</keyword>
<keyword evidence="3" id="KW-1185">Reference proteome</keyword>
<sequence length="194" mass="21662">MNEVLTKSTVLVLNRNWQAIGVKTPLEAFSMIATGAATALDIETDGNIRPVTWKEWLTLPVRDGDNAIGTVSGLVRVPSVLVLARYDKVPKKRPKFGVRGIWERDGGVCQYTGRKLRPHEGNIDHVVPLSRGGPTSWENCVLADKRVNSRKGSKLPEEAGLKLLRRPAVPRELPVTQLIRNTHQVPEWEMFLTK</sequence>
<dbReference type="SMART" id="SM00507">
    <property type="entry name" value="HNHc"/>
    <property type="match status" value="1"/>
</dbReference>
<accession>A0A7W7YDW8</accession>
<dbReference type="InterPro" id="IPR003615">
    <property type="entry name" value="HNH_nuc"/>
</dbReference>
<dbReference type="EMBL" id="JACHIG010000009">
    <property type="protein sequence ID" value="MBB5034364.1"/>
    <property type="molecule type" value="Genomic_DNA"/>
</dbReference>
<evidence type="ECO:0000259" key="1">
    <source>
        <dbReference type="SMART" id="SM00507"/>
    </source>
</evidence>
<keyword evidence="2" id="KW-0378">Hydrolase</keyword>
<dbReference type="PANTHER" id="PTHR33877">
    <property type="entry name" value="SLL1193 PROTEIN"/>
    <property type="match status" value="1"/>
</dbReference>